<dbReference type="GO" id="GO:0080120">
    <property type="term" value="P:CAAX-box protein maturation"/>
    <property type="evidence" value="ECO:0007669"/>
    <property type="project" value="UniProtKB-ARBA"/>
</dbReference>
<feature type="domain" description="CAAX prenyl protease 2/Lysostaphin resistance protein A-like" evidence="2">
    <location>
        <begin position="137"/>
        <end position="229"/>
    </location>
</feature>
<name>A0A4R3KU35_9SPHI</name>
<proteinExistence type="predicted"/>
<feature type="transmembrane region" description="Helical" evidence="1">
    <location>
        <begin position="138"/>
        <end position="156"/>
    </location>
</feature>
<keyword evidence="1" id="KW-0812">Transmembrane</keyword>
<feature type="transmembrane region" description="Helical" evidence="1">
    <location>
        <begin position="262"/>
        <end position="283"/>
    </location>
</feature>
<dbReference type="GO" id="GO:0004175">
    <property type="term" value="F:endopeptidase activity"/>
    <property type="evidence" value="ECO:0007669"/>
    <property type="project" value="UniProtKB-ARBA"/>
</dbReference>
<dbReference type="Proteomes" id="UP000295807">
    <property type="component" value="Unassembled WGS sequence"/>
</dbReference>
<dbReference type="PANTHER" id="PTHR39430:SF1">
    <property type="entry name" value="PROTEASE"/>
    <property type="match status" value="1"/>
</dbReference>
<dbReference type="Pfam" id="PF02517">
    <property type="entry name" value="Rce1-like"/>
    <property type="match status" value="1"/>
</dbReference>
<dbReference type="InterPro" id="IPR003675">
    <property type="entry name" value="Rce1/LyrA-like_dom"/>
</dbReference>
<dbReference type="RefSeq" id="WP_132129111.1">
    <property type="nucleotide sequence ID" value="NZ_CP042432.1"/>
</dbReference>
<comment type="caution">
    <text evidence="3">The sequence shown here is derived from an EMBL/GenBank/DDBJ whole genome shotgun (WGS) entry which is preliminary data.</text>
</comment>
<feature type="transmembrane region" description="Helical" evidence="1">
    <location>
        <begin position="193"/>
        <end position="212"/>
    </location>
</feature>
<feature type="transmembrane region" description="Helical" evidence="1">
    <location>
        <begin position="57"/>
        <end position="78"/>
    </location>
</feature>
<evidence type="ECO:0000259" key="2">
    <source>
        <dbReference type="Pfam" id="PF02517"/>
    </source>
</evidence>
<dbReference type="OrthoDB" id="324900at2"/>
<keyword evidence="4" id="KW-1185">Reference proteome</keyword>
<feature type="transmembrane region" description="Helical" evidence="1">
    <location>
        <begin position="168"/>
        <end position="187"/>
    </location>
</feature>
<evidence type="ECO:0000313" key="4">
    <source>
        <dbReference type="Proteomes" id="UP000295807"/>
    </source>
</evidence>
<evidence type="ECO:0000313" key="3">
    <source>
        <dbReference type="EMBL" id="TCS87315.1"/>
    </source>
</evidence>
<feature type="transmembrane region" description="Helical" evidence="1">
    <location>
        <begin position="12"/>
        <end position="37"/>
    </location>
</feature>
<dbReference type="EMBL" id="SMAD01000005">
    <property type="protein sequence ID" value="TCS87315.1"/>
    <property type="molecule type" value="Genomic_DNA"/>
</dbReference>
<keyword evidence="1" id="KW-1133">Transmembrane helix</keyword>
<dbReference type="PANTHER" id="PTHR39430">
    <property type="entry name" value="MEMBRANE-ASSOCIATED PROTEASE-RELATED"/>
    <property type="match status" value="1"/>
</dbReference>
<accession>A0A4R3KU35</accession>
<keyword evidence="1" id="KW-0472">Membrane</keyword>
<feature type="transmembrane region" description="Helical" evidence="1">
    <location>
        <begin position="224"/>
        <end position="242"/>
    </location>
</feature>
<gene>
    <name evidence="3" type="ORF">EDD80_105129</name>
</gene>
<protein>
    <recommendedName>
        <fullName evidence="2">CAAX prenyl protease 2/Lysostaphin resistance protein A-like domain-containing protein</fullName>
    </recommendedName>
</protein>
<reference evidence="3 4" key="1">
    <citation type="submission" date="2019-03" db="EMBL/GenBank/DDBJ databases">
        <title>Genomic Encyclopedia of Type Strains, Phase IV (KMG-IV): sequencing the most valuable type-strain genomes for metagenomic binning, comparative biology and taxonomic classification.</title>
        <authorList>
            <person name="Goeker M."/>
        </authorList>
    </citation>
    <scope>NUCLEOTIDE SEQUENCE [LARGE SCALE GENOMIC DNA]</scope>
    <source>
        <strain evidence="3 4">DSM 21100</strain>
    </source>
</reference>
<organism evidence="3 4">
    <name type="scientific">Anseongella ginsenosidimutans</name>
    <dbReference type="NCBI Taxonomy" id="496056"/>
    <lineage>
        <taxon>Bacteria</taxon>
        <taxon>Pseudomonadati</taxon>
        <taxon>Bacteroidota</taxon>
        <taxon>Sphingobacteriia</taxon>
        <taxon>Sphingobacteriales</taxon>
        <taxon>Sphingobacteriaceae</taxon>
        <taxon>Anseongella</taxon>
    </lineage>
</organism>
<dbReference type="AlphaFoldDB" id="A0A4R3KU35"/>
<sequence length="300" mass="33161">MKNALSYLQPLLKVLAFFGCYIFLMAFSAAFLVPLLGRIDPSVLTPAELDAMQSSPALLLLMQLASMIGLMLTLFFFSKLPPKKDYISLGLTGEHVLKDIGLGALAGTIIILLAFLVLWITGTVSSLELNEAFSARELLLWFGIYLIVAFVEEVMFRGYFLNVFMERYTPFAAVLMSSLFFAFMHLLNPSFGWLGFLNIALAGVLMGLLFFYRGNIWLPVGLHFGWNFVQGTVLGFNVSGIDAENILSLQLKGSELISGGEFGLEGSLVTTLVCLCAIILLYFSGKLVFQPLEFDEHEPD</sequence>
<feature type="transmembrane region" description="Helical" evidence="1">
    <location>
        <begin position="99"/>
        <end position="118"/>
    </location>
</feature>
<evidence type="ECO:0000256" key="1">
    <source>
        <dbReference type="SAM" id="Phobius"/>
    </source>
</evidence>